<protein>
    <recommendedName>
        <fullName evidence="2">Gp5/Type VI secretion system Vgr protein OB-fold domain-containing protein</fullName>
    </recommendedName>
</protein>
<dbReference type="Gene3D" id="2.40.50.230">
    <property type="entry name" value="Gp5 N-terminal domain"/>
    <property type="match status" value="1"/>
</dbReference>
<evidence type="ECO:0000313" key="4">
    <source>
        <dbReference type="Proteomes" id="UP000075502"/>
    </source>
</evidence>
<dbReference type="Pfam" id="PF04717">
    <property type="entry name" value="Phage_base_V"/>
    <property type="match status" value="1"/>
</dbReference>
<reference evidence="3 4" key="1">
    <citation type="submission" date="2014-02" db="EMBL/GenBank/DDBJ databases">
        <title>The small core and large imbalanced accessory genome model reveals a collaborative survival strategy of Sorangium cellulosum strains in nature.</title>
        <authorList>
            <person name="Han K."/>
            <person name="Peng R."/>
            <person name="Blom J."/>
            <person name="Li Y.-Z."/>
        </authorList>
    </citation>
    <scope>NUCLEOTIDE SEQUENCE [LARGE SCALE GENOMIC DNA]</scope>
    <source>
        <strain evidence="3 4">So0007-03</strain>
    </source>
</reference>
<dbReference type="SUPFAM" id="SSF69349">
    <property type="entry name" value="Phage fibre proteins"/>
    <property type="match status" value="1"/>
</dbReference>
<accession>A0A150TIS2</accession>
<dbReference type="InterPro" id="IPR006531">
    <property type="entry name" value="Gp5/Vgr_OB"/>
</dbReference>
<feature type="domain" description="Gp5/Type VI secretion system Vgr protein OB-fold" evidence="2">
    <location>
        <begin position="389"/>
        <end position="454"/>
    </location>
</feature>
<dbReference type="InterPro" id="IPR017847">
    <property type="entry name" value="T6SS_RhsGE_Vgr_subset"/>
</dbReference>
<dbReference type="NCBIfam" id="TIGR01646">
    <property type="entry name" value="vgr_GE"/>
    <property type="match status" value="1"/>
</dbReference>
<evidence type="ECO:0000313" key="3">
    <source>
        <dbReference type="EMBL" id="KYG04609.1"/>
    </source>
</evidence>
<dbReference type="Proteomes" id="UP000075502">
    <property type="component" value="Unassembled WGS sequence"/>
</dbReference>
<dbReference type="NCBIfam" id="TIGR03361">
    <property type="entry name" value="VI_Rhs_Vgr"/>
    <property type="match status" value="1"/>
</dbReference>
<dbReference type="EMBL" id="JEME01002332">
    <property type="protein sequence ID" value="KYG04609.1"/>
    <property type="molecule type" value="Genomic_DNA"/>
</dbReference>
<dbReference type="SUPFAM" id="SSF69255">
    <property type="entry name" value="gp5 N-terminal domain-like"/>
    <property type="match status" value="1"/>
</dbReference>
<name>A0A150TIS2_SORCE</name>
<dbReference type="InterPro" id="IPR037026">
    <property type="entry name" value="Vgr_OB-fold_dom_sf"/>
</dbReference>
<proteinExistence type="inferred from homology"/>
<gene>
    <name evidence="3" type="ORF">BE21_45815</name>
</gene>
<dbReference type="InterPro" id="IPR006533">
    <property type="entry name" value="T6SS_Vgr_RhsGE"/>
</dbReference>
<evidence type="ECO:0000259" key="2">
    <source>
        <dbReference type="Pfam" id="PF04717"/>
    </source>
</evidence>
<dbReference type="Gene3D" id="4.10.220.110">
    <property type="match status" value="1"/>
</dbReference>
<sequence length="623" mass="68199">MKDLFTIQSSALPDTTTVAAFQGSEGISRLYAFEILLLVGAEGRELDIGDVVGTRATLQVDREDGRPPFALHGVLAAFELLHETDEHSLFRATLVPQLWHLTKTRHSRIFTDMSVPEILREVLEDGGLNSGDFAFELLERYPPQEHVCQYQESNFDFITRWMEREGMYYYFRHGEAAEQLVITDNKSFQSEVDGRGVRFFALGGSDVTAGEALNTFTCKHQALTGSVRLRDYDYGRPTLDVSGSAAVSRVGLGEINVHGGRFFSPEEGKRLAAIRAEELRALEVVYRGAGGALGLRSGYRFKLREHPRAAFDMEYLAVAVEHQGNQAITDPALRALTGVEGSEGYRVEVQAIPASVQFRAESRTPWPRIYGSESGTICGPAESEYAQIDDAGRYRVKFHFDESDLKDGKASTWVRMLQPHGGSIEGWHFPLRKGTEVLFTFLGGDPDRPVIAGVVPNMLTPSPVTRSNDTTNVIQTGGRNRFELEDKAGHQRITLQTPYCNTVLRMGAPNDGHNMILRTDGSSLSLTGGISDEVVFGRKTGVFIGGKANLTIGATAELFIGATVSAKLAGSFSYNTLNVSGTEVSISETGTSLSHTSLDLKDQALALAHAGLHLTMTSFFIVS</sequence>
<evidence type="ECO:0000256" key="1">
    <source>
        <dbReference type="ARBA" id="ARBA00005558"/>
    </source>
</evidence>
<dbReference type="Gene3D" id="3.55.50.10">
    <property type="entry name" value="Baseplate protein-like domains"/>
    <property type="match status" value="1"/>
</dbReference>
<dbReference type="AlphaFoldDB" id="A0A150TIS2"/>
<organism evidence="3 4">
    <name type="scientific">Sorangium cellulosum</name>
    <name type="common">Polyangium cellulosum</name>
    <dbReference type="NCBI Taxonomy" id="56"/>
    <lineage>
        <taxon>Bacteria</taxon>
        <taxon>Pseudomonadati</taxon>
        <taxon>Myxococcota</taxon>
        <taxon>Polyangia</taxon>
        <taxon>Polyangiales</taxon>
        <taxon>Polyangiaceae</taxon>
        <taxon>Sorangium</taxon>
    </lineage>
</organism>
<comment type="similarity">
    <text evidence="1">Belongs to the VgrG protein family.</text>
</comment>
<comment type="caution">
    <text evidence="3">The sequence shown here is derived from an EMBL/GenBank/DDBJ whole genome shotgun (WGS) entry which is preliminary data.</text>
</comment>
<dbReference type="Gene3D" id="2.30.110.50">
    <property type="match status" value="1"/>
</dbReference>
<dbReference type="Pfam" id="PF05954">
    <property type="entry name" value="Phage_GPD"/>
    <property type="match status" value="1"/>
</dbReference>
<dbReference type="SUPFAM" id="SSF69279">
    <property type="entry name" value="Phage tail proteins"/>
    <property type="match status" value="2"/>
</dbReference>